<keyword evidence="2" id="KW-1185">Reference proteome</keyword>
<dbReference type="RefSeq" id="WP_161566744.1">
    <property type="nucleotide sequence ID" value="NZ_BAAAGF010000002.1"/>
</dbReference>
<sequence>MNHINICPSCLHMSSCVLTTQKDKVWSCSEYDEKGFEENHLPENEVLNKTAKLETELV</sequence>
<comment type="caution">
    <text evidence="1">The sequence shown here is derived from an EMBL/GenBank/DDBJ whole genome shotgun (WGS) entry which is preliminary data.</text>
</comment>
<protein>
    <submittedName>
        <fullName evidence="1">Uncharacterized protein</fullName>
    </submittedName>
</protein>
<name>A0ABP3UXF0_9FLAO</name>
<dbReference type="Proteomes" id="UP001500736">
    <property type="component" value="Unassembled WGS sequence"/>
</dbReference>
<evidence type="ECO:0000313" key="1">
    <source>
        <dbReference type="EMBL" id="GAA0743556.1"/>
    </source>
</evidence>
<accession>A0ABP3UXF0</accession>
<proteinExistence type="predicted"/>
<gene>
    <name evidence="1" type="ORF">GCM10009431_16830</name>
</gene>
<reference evidence="2" key="1">
    <citation type="journal article" date="2019" name="Int. J. Syst. Evol. Microbiol.">
        <title>The Global Catalogue of Microorganisms (GCM) 10K type strain sequencing project: providing services to taxonomists for standard genome sequencing and annotation.</title>
        <authorList>
            <consortium name="The Broad Institute Genomics Platform"/>
            <consortium name="The Broad Institute Genome Sequencing Center for Infectious Disease"/>
            <person name="Wu L."/>
            <person name="Ma J."/>
        </authorList>
    </citation>
    <scope>NUCLEOTIDE SEQUENCE [LARGE SCALE GENOMIC DNA]</scope>
    <source>
        <strain evidence="2">JCM 15976</strain>
    </source>
</reference>
<organism evidence="1 2">
    <name type="scientific">Gaetbulibacter jejuensis</name>
    <dbReference type="NCBI Taxonomy" id="584607"/>
    <lineage>
        <taxon>Bacteria</taxon>
        <taxon>Pseudomonadati</taxon>
        <taxon>Bacteroidota</taxon>
        <taxon>Flavobacteriia</taxon>
        <taxon>Flavobacteriales</taxon>
        <taxon>Flavobacteriaceae</taxon>
        <taxon>Gaetbulibacter</taxon>
    </lineage>
</organism>
<evidence type="ECO:0000313" key="2">
    <source>
        <dbReference type="Proteomes" id="UP001500736"/>
    </source>
</evidence>
<dbReference type="EMBL" id="BAAAGF010000002">
    <property type="protein sequence ID" value="GAA0743556.1"/>
    <property type="molecule type" value="Genomic_DNA"/>
</dbReference>